<dbReference type="AlphaFoldDB" id="A0A9P6EHZ2"/>
<comment type="caution">
    <text evidence="11">The sequence shown here is derived from an EMBL/GenBank/DDBJ whole genome shotgun (WGS) entry which is preliminary data.</text>
</comment>
<evidence type="ECO:0000256" key="6">
    <source>
        <dbReference type="ARBA" id="ARBA00022971"/>
    </source>
</evidence>
<organism evidence="11 12">
    <name type="scientific">Crepidotus variabilis</name>
    <dbReference type="NCBI Taxonomy" id="179855"/>
    <lineage>
        <taxon>Eukaryota</taxon>
        <taxon>Fungi</taxon>
        <taxon>Dikarya</taxon>
        <taxon>Basidiomycota</taxon>
        <taxon>Agaricomycotina</taxon>
        <taxon>Agaricomycetes</taxon>
        <taxon>Agaricomycetidae</taxon>
        <taxon>Agaricales</taxon>
        <taxon>Agaricineae</taxon>
        <taxon>Crepidotaceae</taxon>
        <taxon>Crepidotus</taxon>
    </lineage>
</organism>
<evidence type="ECO:0000256" key="9">
    <source>
        <dbReference type="ARBA" id="ARBA00023180"/>
    </source>
</evidence>
<keyword evidence="12" id="KW-1185">Reference proteome</keyword>
<evidence type="ECO:0000313" key="11">
    <source>
        <dbReference type="EMBL" id="KAF9529255.1"/>
    </source>
</evidence>
<dbReference type="PANTHER" id="PTHR31030:SF1">
    <property type="entry name" value="PLASMA MEMBRANE FUSION PROTEIN PRM1"/>
    <property type="match status" value="1"/>
</dbReference>
<comment type="subcellular location">
    <subcellularLocation>
        <location evidence="2 10">Cell membrane</location>
        <topology evidence="2 10">Multi-pass membrane protein</topology>
    </subcellularLocation>
</comment>
<evidence type="ECO:0000256" key="3">
    <source>
        <dbReference type="ARBA" id="ARBA00010780"/>
    </source>
</evidence>
<feature type="transmembrane region" description="Helical" evidence="10">
    <location>
        <begin position="31"/>
        <end position="51"/>
    </location>
</feature>
<dbReference type="GO" id="GO:0005886">
    <property type="term" value="C:plasma membrane"/>
    <property type="evidence" value="ECO:0007669"/>
    <property type="project" value="UniProtKB-SubCell"/>
</dbReference>
<dbReference type="Proteomes" id="UP000807306">
    <property type="component" value="Unassembled WGS sequence"/>
</dbReference>
<gene>
    <name evidence="11" type="ORF">CPB83DRAFT_765437</name>
</gene>
<feature type="non-terminal residue" evidence="11">
    <location>
        <position position="650"/>
    </location>
</feature>
<reference evidence="11" key="1">
    <citation type="submission" date="2020-11" db="EMBL/GenBank/DDBJ databases">
        <authorList>
            <consortium name="DOE Joint Genome Institute"/>
            <person name="Ahrendt S."/>
            <person name="Riley R."/>
            <person name="Andreopoulos W."/>
            <person name="Labutti K."/>
            <person name="Pangilinan J."/>
            <person name="Ruiz-Duenas F.J."/>
            <person name="Barrasa J.M."/>
            <person name="Sanchez-Garcia M."/>
            <person name="Camarero S."/>
            <person name="Miyauchi S."/>
            <person name="Serrano A."/>
            <person name="Linde D."/>
            <person name="Babiker R."/>
            <person name="Drula E."/>
            <person name="Ayuso-Fernandez I."/>
            <person name="Pacheco R."/>
            <person name="Padilla G."/>
            <person name="Ferreira P."/>
            <person name="Barriuso J."/>
            <person name="Kellner H."/>
            <person name="Castanera R."/>
            <person name="Alfaro M."/>
            <person name="Ramirez L."/>
            <person name="Pisabarro A.G."/>
            <person name="Kuo A."/>
            <person name="Tritt A."/>
            <person name="Lipzen A."/>
            <person name="He G."/>
            <person name="Yan M."/>
            <person name="Ng V."/>
            <person name="Cullen D."/>
            <person name="Martin F."/>
            <person name="Rosso M.-N."/>
            <person name="Henrissat B."/>
            <person name="Hibbett D."/>
            <person name="Martinez A.T."/>
            <person name="Grigoriev I.V."/>
        </authorList>
    </citation>
    <scope>NUCLEOTIDE SEQUENCE</scope>
    <source>
        <strain evidence="11">CBS 506.95</strain>
    </source>
</reference>
<keyword evidence="4 10" id="KW-1003">Cell membrane</keyword>
<dbReference type="PANTHER" id="PTHR31030">
    <property type="entry name" value="PLASMA MEMBRANE FUSION PROTEIN PRM1"/>
    <property type="match status" value="1"/>
</dbReference>
<accession>A0A9P6EHZ2</accession>
<feature type="transmembrane region" description="Helical" evidence="10">
    <location>
        <begin position="402"/>
        <end position="423"/>
    </location>
</feature>
<dbReference type="InterPro" id="IPR026777">
    <property type="entry name" value="PRM1"/>
</dbReference>
<dbReference type="GO" id="GO:0032220">
    <property type="term" value="P:plasma membrane fusion involved in cytogamy"/>
    <property type="evidence" value="ECO:0007669"/>
    <property type="project" value="TreeGrafter"/>
</dbReference>
<evidence type="ECO:0000256" key="1">
    <source>
        <dbReference type="ARBA" id="ARBA00002512"/>
    </source>
</evidence>
<name>A0A9P6EHZ2_9AGAR</name>
<evidence type="ECO:0000256" key="2">
    <source>
        <dbReference type="ARBA" id="ARBA00004651"/>
    </source>
</evidence>
<dbReference type="OrthoDB" id="10248838at2759"/>
<evidence type="ECO:0000256" key="7">
    <source>
        <dbReference type="ARBA" id="ARBA00022989"/>
    </source>
</evidence>
<evidence type="ECO:0000256" key="8">
    <source>
        <dbReference type="ARBA" id="ARBA00023136"/>
    </source>
</evidence>
<comment type="caution">
    <text evidence="10">Lacks conserved residue(s) required for the propagation of feature annotation.</text>
</comment>
<dbReference type="GO" id="GO:0043332">
    <property type="term" value="C:mating projection tip"/>
    <property type="evidence" value="ECO:0007669"/>
    <property type="project" value="UniProtKB-UniRule"/>
</dbReference>
<keyword evidence="9" id="KW-0325">Glycoprotein</keyword>
<protein>
    <recommendedName>
        <fullName evidence="10">Plasma membrane fusion protein PRM1</fullName>
    </recommendedName>
</protein>
<evidence type="ECO:0000313" key="12">
    <source>
        <dbReference type="Proteomes" id="UP000807306"/>
    </source>
</evidence>
<sequence length="650" mass="70948">MSNWNIPPPTYDAHSTTSTTTLTPYLQLPHLLSLTWLAYPVLSLIFVAFRLQLSLDDATKGIASAKDDLLASCKAAEEAATTAASMPRYLALATNRQFVEAVNGSMNAARATLVLALTIMEAIINFIVDIYRSTFLCFLELVVRGGLSVLITAVQELNQVVQSVASGLRTSIQNDIASANNIIKTAIDGINKVNPFGDIKAPQINVPSLDGLSNISLPSSIQDSLTKLNSSIPSVADLKAKVEAVIDQPFELVKKDINDTFGAISFKPELLPVPEQNRLTFCGDLDLSVVDDLGRDLIKIAKIGVVLLIVLALVLVGMNCLLTWYRWRCMKNHLEYTRQAWMTDPTLVNPKASLAAPQITLSDHNLMMLQANSEHPLVTRITNQLSSKLRLSPSQHTHMQWFFHYIFHAPALACFLIGFFGLLSVQIQLIAMGPIVNKYQSRAASAVTDFSLTIASSINTSMQNQSTIYAREINGRVDAIQSDINNGVFGWVNGTTTTLNNTINEFYSEIENAVATVFNGTILEAPANDFLKCFLGGKIDAIENALTFLHDNLHVDMPRVNETILLLSPDAVAEASQPIAAAAIGGGEGNDQGLIGKLVNSYAEGLKKERVVFAIFLGLWGVVVLMGLGIVLWHSVGKPAIEKRKRRRYE</sequence>
<comment type="function">
    <text evidence="1 10">Involved in cell fusion during mating by stabilizing the plasma membrane fusion event.</text>
</comment>
<evidence type="ECO:0000256" key="10">
    <source>
        <dbReference type="RuleBase" id="RU366035"/>
    </source>
</evidence>
<keyword evidence="6 10" id="KW-0184">Conjugation</keyword>
<keyword evidence="8 10" id="KW-0472">Membrane</keyword>
<evidence type="ECO:0000256" key="5">
    <source>
        <dbReference type="ARBA" id="ARBA00022692"/>
    </source>
</evidence>
<evidence type="ECO:0000256" key="4">
    <source>
        <dbReference type="ARBA" id="ARBA00022475"/>
    </source>
</evidence>
<dbReference type="EMBL" id="MU157847">
    <property type="protein sequence ID" value="KAF9529255.1"/>
    <property type="molecule type" value="Genomic_DNA"/>
</dbReference>
<proteinExistence type="inferred from homology"/>
<comment type="similarity">
    <text evidence="3 10">Belongs to the PRM1 family.</text>
</comment>
<keyword evidence="5 10" id="KW-0812">Transmembrane</keyword>
<keyword evidence="7 10" id="KW-1133">Transmembrane helix</keyword>
<feature type="transmembrane region" description="Helical" evidence="10">
    <location>
        <begin position="611"/>
        <end position="633"/>
    </location>
</feature>
<feature type="transmembrane region" description="Helical" evidence="10">
    <location>
        <begin position="303"/>
        <end position="325"/>
    </location>
</feature>